<evidence type="ECO:0000313" key="3">
    <source>
        <dbReference type="Proteomes" id="UP000053097"/>
    </source>
</evidence>
<gene>
    <name evidence="2" type="ORF">X777_10424</name>
</gene>
<dbReference type="Proteomes" id="UP000053097">
    <property type="component" value="Unassembled WGS sequence"/>
</dbReference>
<evidence type="ECO:0000313" key="2">
    <source>
        <dbReference type="EMBL" id="EZA51132.1"/>
    </source>
</evidence>
<proteinExistence type="predicted"/>
<keyword evidence="3" id="KW-1185">Reference proteome</keyword>
<sequence length="147" mass="15146">RNASGNNVSGNDDGDNTTATTIATTTADGATHNDDGDGTIATTIVTTTADGATNNDDDGDDTTVDGATNNGSSTVTGCKKRKRKRKRGAPSEKYHSSGAASGEEENGVYTIPTTAASHTVCTVRTVPISIQILKIVFKNMPSPFHSI</sequence>
<reference evidence="2 3" key="1">
    <citation type="journal article" date="2014" name="Curr. Biol.">
        <title>The genome of the clonal raider ant Cerapachys biroi.</title>
        <authorList>
            <person name="Oxley P.R."/>
            <person name="Ji L."/>
            <person name="Fetter-Pruneda I."/>
            <person name="McKenzie S.K."/>
            <person name="Li C."/>
            <person name="Hu H."/>
            <person name="Zhang G."/>
            <person name="Kronauer D.J."/>
        </authorList>
    </citation>
    <scope>NUCLEOTIDE SEQUENCE [LARGE SCALE GENOMIC DNA]</scope>
</reference>
<organism evidence="2 3">
    <name type="scientific">Ooceraea biroi</name>
    <name type="common">Clonal raider ant</name>
    <name type="synonym">Cerapachys biroi</name>
    <dbReference type="NCBI Taxonomy" id="2015173"/>
    <lineage>
        <taxon>Eukaryota</taxon>
        <taxon>Metazoa</taxon>
        <taxon>Ecdysozoa</taxon>
        <taxon>Arthropoda</taxon>
        <taxon>Hexapoda</taxon>
        <taxon>Insecta</taxon>
        <taxon>Pterygota</taxon>
        <taxon>Neoptera</taxon>
        <taxon>Endopterygota</taxon>
        <taxon>Hymenoptera</taxon>
        <taxon>Apocrita</taxon>
        <taxon>Aculeata</taxon>
        <taxon>Formicoidea</taxon>
        <taxon>Formicidae</taxon>
        <taxon>Dorylinae</taxon>
        <taxon>Ooceraea</taxon>
    </lineage>
</organism>
<feature type="region of interest" description="Disordered" evidence="1">
    <location>
        <begin position="1"/>
        <end position="106"/>
    </location>
</feature>
<feature type="compositionally biased region" description="Low complexity" evidence="1">
    <location>
        <begin position="1"/>
        <end position="30"/>
    </location>
</feature>
<feature type="non-terminal residue" evidence="2">
    <location>
        <position position="1"/>
    </location>
</feature>
<protein>
    <submittedName>
        <fullName evidence="2">Uncharacterized protein</fullName>
    </submittedName>
</protein>
<name>A0A026W4Z2_OOCBI</name>
<dbReference type="AlphaFoldDB" id="A0A026W4Z2"/>
<feature type="compositionally biased region" description="Low complexity" evidence="1">
    <location>
        <begin position="38"/>
        <end position="54"/>
    </location>
</feature>
<evidence type="ECO:0000256" key="1">
    <source>
        <dbReference type="SAM" id="MobiDB-lite"/>
    </source>
</evidence>
<feature type="compositionally biased region" description="Basic residues" evidence="1">
    <location>
        <begin position="78"/>
        <end position="88"/>
    </location>
</feature>
<accession>A0A026W4Z2</accession>
<dbReference type="EMBL" id="KK107416">
    <property type="protein sequence ID" value="EZA51132.1"/>
    <property type="molecule type" value="Genomic_DNA"/>
</dbReference>
<feature type="non-terminal residue" evidence="2">
    <location>
        <position position="147"/>
    </location>
</feature>